<dbReference type="RefSeq" id="WP_322726575.1">
    <property type="nucleotide sequence ID" value="NZ_VJZC01000826.1"/>
</dbReference>
<dbReference type="EMBL" id="VJZC01000826">
    <property type="protein sequence ID" value="MPY64507.1"/>
    <property type="molecule type" value="Genomic_DNA"/>
</dbReference>
<name>A0A5N8XYS5_9ACTN</name>
<gene>
    <name evidence="2" type="ORF">FNH08_47355</name>
</gene>
<dbReference type="Gene3D" id="3.40.630.30">
    <property type="match status" value="1"/>
</dbReference>
<dbReference type="InterPro" id="IPR016181">
    <property type="entry name" value="Acyl_CoA_acyltransferase"/>
</dbReference>
<dbReference type="InterPro" id="IPR000182">
    <property type="entry name" value="GNAT_dom"/>
</dbReference>
<dbReference type="SUPFAM" id="SSF55729">
    <property type="entry name" value="Acyl-CoA N-acyltransferases (Nat)"/>
    <property type="match status" value="1"/>
</dbReference>
<organism evidence="2 3">
    <name type="scientific">Streptomyces spongiae</name>
    <dbReference type="NCBI Taxonomy" id="565072"/>
    <lineage>
        <taxon>Bacteria</taxon>
        <taxon>Bacillati</taxon>
        <taxon>Actinomycetota</taxon>
        <taxon>Actinomycetes</taxon>
        <taxon>Kitasatosporales</taxon>
        <taxon>Streptomycetaceae</taxon>
        <taxon>Streptomyces</taxon>
    </lineage>
</organism>
<accession>A0A5N8XYS5</accession>
<dbReference type="Pfam" id="PF13302">
    <property type="entry name" value="Acetyltransf_3"/>
    <property type="match status" value="1"/>
</dbReference>
<dbReference type="PROSITE" id="PS51186">
    <property type="entry name" value="GNAT"/>
    <property type="match status" value="1"/>
</dbReference>
<evidence type="ECO:0000259" key="1">
    <source>
        <dbReference type="PROSITE" id="PS51186"/>
    </source>
</evidence>
<dbReference type="GO" id="GO:0016747">
    <property type="term" value="F:acyltransferase activity, transferring groups other than amino-acyl groups"/>
    <property type="evidence" value="ECO:0007669"/>
    <property type="project" value="InterPro"/>
</dbReference>
<dbReference type="PANTHER" id="PTHR43610:SF1">
    <property type="entry name" value="N-ACETYLTRANSFERASE DOMAIN-CONTAINING PROTEIN"/>
    <property type="match status" value="1"/>
</dbReference>
<comment type="caution">
    <text evidence="2">The sequence shown here is derived from an EMBL/GenBank/DDBJ whole genome shotgun (WGS) entry which is preliminary data.</text>
</comment>
<reference evidence="2 3" key="1">
    <citation type="submission" date="2019-07" db="EMBL/GenBank/DDBJ databases">
        <title>New species of Amycolatopsis and Streptomyces.</title>
        <authorList>
            <person name="Duangmal K."/>
            <person name="Teo W.F.A."/>
            <person name="Lipun K."/>
        </authorList>
    </citation>
    <scope>NUCLEOTIDE SEQUENCE [LARGE SCALE GENOMIC DNA]</scope>
    <source>
        <strain evidence="2 3">NBRC 106415</strain>
    </source>
</reference>
<dbReference type="AlphaFoldDB" id="A0A5N8XYS5"/>
<feature type="domain" description="N-acetyltransferase" evidence="1">
    <location>
        <begin position="15"/>
        <end position="175"/>
    </location>
</feature>
<sequence length="214" mass="23434">MGLRLDGPVLEGSLVRLEPLDRRHAADLAAAAEEDRGSYAYTWVPGADEVGSYLDAQFGRAAEGRLAPYAQVAKASGRAVGATAFWDPRWWPDGRGPYAVEVGFTWLAASAQGTGINAEAKYLLFRHAFEVWGVERVDLKTDARNARSRAAIAAAGARFEGVLRNWSVSWAPGEDGRLRDSAMFSIVAEEWPECRERIEERLSRYRTSAGTGCP</sequence>
<dbReference type="PANTHER" id="PTHR43610">
    <property type="entry name" value="BLL6696 PROTEIN"/>
    <property type="match status" value="1"/>
</dbReference>
<keyword evidence="3" id="KW-1185">Reference proteome</keyword>
<proteinExistence type="predicted"/>
<evidence type="ECO:0000313" key="2">
    <source>
        <dbReference type="EMBL" id="MPY64507.1"/>
    </source>
</evidence>
<protein>
    <submittedName>
        <fullName evidence="2">GNAT family N-acetyltransferase</fullName>
    </submittedName>
</protein>
<keyword evidence="2" id="KW-0808">Transferase</keyword>
<dbReference type="Proteomes" id="UP000400924">
    <property type="component" value="Unassembled WGS sequence"/>
</dbReference>
<evidence type="ECO:0000313" key="3">
    <source>
        <dbReference type="Proteomes" id="UP000400924"/>
    </source>
</evidence>